<proteinExistence type="predicted"/>
<evidence type="ECO:0000256" key="12">
    <source>
        <dbReference type="SAM" id="MobiDB-lite"/>
    </source>
</evidence>
<dbReference type="GO" id="GO:0007507">
    <property type="term" value="P:heart development"/>
    <property type="evidence" value="ECO:0007669"/>
    <property type="project" value="TreeGrafter"/>
</dbReference>
<dbReference type="GO" id="GO:0005634">
    <property type="term" value="C:nucleus"/>
    <property type="evidence" value="ECO:0007669"/>
    <property type="project" value="UniProtKB-SubCell"/>
</dbReference>
<dbReference type="GO" id="GO:0009653">
    <property type="term" value="P:anatomical structure morphogenesis"/>
    <property type="evidence" value="ECO:0007669"/>
    <property type="project" value="UniProtKB-ARBA"/>
</dbReference>
<accession>A0A556VTZ3</accession>
<keyword evidence="4" id="KW-0677">Repeat</keyword>
<keyword evidence="7" id="KW-0805">Transcription regulation</keyword>
<keyword evidence="3" id="KW-0479">Metal-binding</keyword>
<feature type="region of interest" description="Disordered" evidence="12">
    <location>
        <begin position="357"/>
        <end position="476"/>
    </location>
</feature>
<evidence type="ECO:0000256" key="10">
    <source>
        <dbReference type="ARBA" id="ARBA00023242"/>
    </source>
</evidence>
<feature type="compositionally biased region" description="Polar residues" evidence="12">
    <location>
        <begin position="434"/>
        <end position="452"/>
    </location>
</feature>
<dbReference type="InterPro" id="IPR039746">
    <property type="entry name" value="FOG"/>
</dbReference>
<evidence type="ECO:0000259" key="14">
    <source>
        <dbReference type="PROSITE" id="PS51810"/>
    </source>
</evidence>
<keyword evidence="10" id="KW-0539">Nucleus</keyword>
<keyword evidence="9" id="KW-0804">Transcription</keyword>
<feature type="domain" description="C2H2-type" evidence="13">
    <location>
        <begin position="227"/>
        <end position="254"/>
    </location>
</feature>
<dbReference type="GO" id="GO:0003677">
    <property type="term" value="F:DNA binding"/>
    <property type="evidence" value="ECO:0007669"/>
    <property type="project" value="UniProtKB-KW"/>
</dbReference>
<dbReference type="GO" id="GO:0008270">
    <property type="term" value="F:zinc ion binding"/>
    <property type="evidence" value="ECO:0007669"/>
    <property type="project" value="UniProtKB-KW"/>
</dbReference>
<evidence type="ECO:0000256" key="9">
    <source>
        <dbReference type="ARBA" id="ARBA00023163"/>
    </source>
</evidence>
<feature type="region of interest" description="Disordered" evidence="12">
    <location>
        <begin position="24"/>
        <end position="99"/>
    </location>
</feature>
<feature type="compositionally biased region" description="Basic and acidic residues" evidence="12">
    <location>
        <begin position="357"/>
        <end position="380"/>
    </location>
</feature>
<dbReference type="Pfam" id="PF21182">
    <property type="entry name" value="FOG1-like_PR"/>
    <property type="match status" value="1"/>
</dbReference>
<evidence type="ECO:0000313" key="15">
    <source>
        <dbReference type="EMBL" id="TTO31539.1"/>
    </source>
</evidence>
<evidence type="ECO:0000256" key="7">
    <source>
        <dbReference type="ARBA" id="ARBA00023015"/>
    </source>
</evidence>
<dbReference type="GO" id="GO:0061629">
    <property type="term" value="F:RNA polymerase II-specific DNA-binding transcription factor binding"/>
    <property type="evidence" value="ECO:0007669"/>
    <property type="project" value="InterPro"/>
</dbReference>
<feature type="domain" description="CCHC FOG-type" evidence="14">
    <location>
        <begin position="221"/>
        <end position="254"/>
    </location>
</feature>
<organism evidence="15 16">
    <name type="scientific">Bagarius yarrelli</name>
    <name type="common">Goonch</name>
    <name type="synonym">Bagrus yarrelli</name>
    <dbReference type="NCBI Taxonomy" id="175774"/>
    <lineage>
        <taxon>Eukaryota</taxon>
        <taxon>Metazoa</taxon>
        <taxon>Chordata</taxon>
        <taxon>Craniata</taxon>
        <taxon>Vertebrata</taxon>
        <taxon>Euteleostomi</taxon>
        <taxon>Actinopterygii</taxon>
        <taxon>Neopterygii</taxon>
        <taxon>Teleostei</taxon>
        <taxon>Ostariophysi</taxon>
        <taxon>Siluriformes</taxon>
        <taxon>Sisoridae</taxon>
        <taxon>Sisorinae</taxon>
        <taxon>Bagarius</taxon>
    </lineage>
</organism>
<evidence type="ECO:0000256" key="2">
    <source>
        <dbReference type="ARBA" id="ARBA00022491"/>
    </source>
</evidence>
<sequence length="476" mass="52314">MGSATVRRTWQRCTAHREAQTRVLENEVDLEDGESDEKEILKDKEATLNPELTPESVRDETVDHSSTGESQEAEKEVSEEDKRKNPSSPSGLNPWDGPRELEVCIIGAEKGVRSRQGLPPATTWGPFSGKIEPSLGGNDDVPLVLTGGPGWLTDMTWVSAEDLKNNCVIYSKGGHVWCSTTRSVSEGEELAVCAVDVTSRLSSIQLLPQQASIVSALPNAIINKDIFPCKTCGIWFRSDRNLQAHLMYYCSRQPKESELASEKQTNTDHQMSLTCTYPQCNMSFLGPQALKMHLSTHSAFGTEETSPGNSLKCTICDYTADTLMVLQPHILTHLSQTGLRCSQCHFTFQTPQDLAKHQELHRHSGLDSKSTDEKHPDHSESCGAANRADYETTAKSPIHLNMEQENKEKVQGTSKTKVGSGDKAAFSYSRVKSEPSSPRLASSPIQNHTTPPFSMLPFMPPCLQDSSTIPQASDPG</sequence>
<keyword evidence="5 11" id="KW-0863">Zinc-finger</keyword>
<evidence type="ECO:0000256" key="1">
    <source>
        <dbReference type="ARBA" id="ARBA00004123"/>
    </source>
</evidence>
<dbReference type="GO" id="GO:0000122">
    <property type="term" value="P:negative regulation of transcription by RNA polymerase II"/>
    <property type="evidence" value="ECO:0007669"/>
    <property type="project" value="TreeGrafter"/>
</dbReference>
<protein>
    <submittedName>
        <fullName evidence="15">Zinc finger protein ZFPM2</fullName>
    </submittedName>
</protein>
<keyword evidence="2" id="KW-0678">Repressor</keyword>
<dbReference type="InterPro" id="IPR034731">
    <property type="entry name" value="Znf_CCHC_FOG"/>
</dbReference>
<comment type="subcellular location">
    <subcellularLocation>
        <location evidence="1">Nucleus</location>
    </subcellularLocation>
</comment>
<evidence type="ECO:0000256" key="3">
    <source>
        <dbReference type="ARBA" id="ARBA00022723"/>
    </source>
</evidence>
<dbReference type="Proteomes" id="UP000319801">
    <property type="component" value="Unassembled WGS sequence"/>
</dbReference>
<feature type="domain" description="C2H2-type" evidence="13">
    <location>
        <begin position="339"/>
        <end position="368"/>
    </location>
</feature>
<dbReference type="GO" id="GO:0045944">
    <property type="term" value="P:positive regulation of transcription by RNA polymerase II"/>
    <property type="evidence" value="ECO:0007669"/>
    <property type="project" value="TreeGrafter"/>
</dbReference>
<keyword evidence="16" id="KW-1185">Reference proteome</keyword>
<dbReference type="PROSITE" id="PS51810">
    <property type="entry name" value="ZF_CCHC_FOG"/>
    <property type="match status" value="1"/>
</dbReference>
<dbReference type="PANTHER" id="PTHR12958">
    <property type="entry name" value="FRIEND OF GATA2-RELATED"/>
    <property type="match status" value="1"/>
</dbReference>
<reference evidence="15 16" key="1">
    <citation type="journal article" date="2019" name="Genome Biol. Evol.">
        <title>Whole-Genome Sequencing of the Giant Devil Catfish, Bagarius yarrelli.</title>
        <authorList>
            <person name="Jiang W."/>
            <person name="Lv Y."/>
            <person name="Cheng L."/>
            <person name="Yang K."/>
            <person name="Chao B."/>
            <person name="Wang X."/>
            <person name="Li Y."/>
            <person name="Pan X."/>
            <person name="You X."/>
            <person name="Zhang Y."/>
            <person name="Yang J."/>
            <person name="Li J."/>
            <person name="Zhang X."/>
            <person name="Liu S."/>
            <person name="Sun C."/>
            <person name="Yang J."/>
            <person name="Shi Q."/>
        </authorList>
    </citation>
    <scope>NUCLEOTIDE SEQUENCE [LARGE SCALE GENOMIC DNA]</scope>
    <source>
        <strain evidence="15">JWS20170419001</strain>
        <tissue evidence="15">Muscle</tissue>
    </source>
</reference>
<evidence type="ECO:0000256" key="11">
    <source>
        <dbReference type="PROSITE-ProRule" id="PRU00042"/>
    </source>
</evidence>
<evidence type="ECO:0000256" key="5">
    <source>
        <dbReference type="ARBA" id="ARBA00022771"/>
    </source>
</evidence>
<dbReference type="InterPro" id="IPR036236">
    <property type="entry name" value="Znf_C2H2_sf"/>
</dbReference>
<dbReference type="InterPro" id="IPR049361">
    <property type="entry name" value="ZFPM1/2_PR"/>
</dbReference>
<feature type="compositionally biased region" description="Polar residues" evidence="12">
    <location>
        <begin position="464"/>
        <end position="476"/>
    </location>
</feature>
<dbReference type="SUPFAM" id="SSF57667">
    <property type="entry name" value="beta-beta-alpha zinc fingers"/>
    <property type="match status" value="2"/>
</dbReference>
<dbReference type="InterPro" id="IPR013087">
    <property type="entry name" value="Znf_C2H2_type"/>
</dbReference>
<gene>
    <name evidence="15" type="ORF">Baya_15937</name>
</gene>
<evidence type="ECO:0000256" key="8">
    <source>
        <dbReference type="ARBA" id="ARBA00023125"/>
    </source>
</evidence>
<evidence type="ECO:0000259" key="13">
    <source>
        <dbReference type="PROSITE" id="PS50157"/>
    </source>
</evidence>
<name>A0A556VTZ3_BAGYA</name>
<comment type="caution">
    <text evidence="15">The sequence shown here is derived from an EMBL/GenBank/DDBJ whole genome shotgun (WGS) entry which is preliminary data.</text>
</comment>
<keyword evidence="8" id="KW-0238">DNA-binding</keyword>
<dbReference type="GO" id="GO:0030154">
    <property type="term" value="P:cell differentiation"/>
    <property type="evidence" value="ECO:0007669"/>
    <property type="project" value="UniProtKB-ARBA"/>
</dbReference>
<evidence type="ECO:0000256" key="6">
    <source>
        <dbReference type="ARBA" id="ARBA00022833"/>
    </source>
</evidence>
<feature type="compositionally biased region" description="Acidic residues" evidence="12">
    <location>
        <begin position="26"/>
        <end position="37"/>
    </location>
</feature>
<evidence type="ECO:0000256" key="4">
    <source>
        <dbReference type="ARBA" id="ARBA00022737"/>
    </source>
</evidence>
<dbReference type="SMART" id="SM00355">
    <property type="entry name" value="ZnF_C2H2"/>
    <property type="match status" value="4"/>
</dbReference>
<dbReference type="AlphaFoldDB" id="A0A556VTZ3"/>
<evidence type="ECO:0000313" key="16">
    <source>
        <dbReference type="Proteomes" id="UP000319801"/>
    </source>
</evidence>
<keyword evidence="6" id="KW-0862">Zinc</keyword>
<dbReference type="PROSITE" id="PS00028">
    <property type="entry name" value="ZINC_FINGER_C2H2_1"/>
    <property type="match status" value="2"/>
</dbReference>
<dbReference type="PANTHER" id="PTHR12958:SF5">
    <property type="entry name" value="ZINC FINGER PROTEIN ZFPM2"/>
    <property type="match status" value="1"/>
</dbReference>
<dbReference type="OrthoDB" id="8742770at2759"/>
<feature type="compositionally biased region" description="Basic and acidic residues" evidence="12">
    <location>
        <begin position="72"/>
        <end position="84"/>
    </location>
</feature>
<dbReference type="EMBL" id="VCAZ01000252">
    <property type="protein sequence ID" value="TTO31539.1"/>
    <property type="molecule type" value="Genomic_DNA"/>
</dbReference>
<dbReference type="PROSITE" id="PS50157">
    <property type="entry name" value="ZINC_FINGER_C2H2_2"/>
    <property type="match status" value="2"/>
</dbReference>
<dbReference type="Gene3D" id="3.30.160.60">
    <property type="entry name" value="Classic Zinc Finger"/>
    <property type="match status" value="2"/>
</dbReference>